<dbReference type="EMBL" id="BAABHD010000005">
    <property type="protein sequence ID" value="GAA4447902.1"/>
    <property type="molecule type" value="Genomic_DNA"/>
</dbReference>
<sequence length="437" mass="49026">MMNQRIRKQSTHWFFLLLLVTLFGCGGNDRGERTERKGKINKDNTTPAAAPAATLNEIHFFMETSASMNGYLKGGTEFKDVVSEIVTKANTIKPVTIWTISEQPQPYKGNPAKFVSDMATTPLASGRSSKLHSIFEQVAKKAGGNSIAILVTDAILSFPDQEIRRDPNINRTDASSVLKNNIYDEFVRMNRQGIGATVYGYRSAFNGTYYDYQNAKQTLNGESRPFYIWVIGKQELLNDFNQRMQEMLTSQPAKTLSFGTGSALKKYDLFFSLNKKGDWRAKGGNVSELKTKGGAPAEFAVGLDLNGLPAYAQTDDYIRKNLVVTSKDASVKLANVQKKEAVTNTSRLSEREQRLLNQSTHVLTFRIDNVFGDEANVAVRLPVRFDNWPEQWSTMDDRTATGRQNKTFALQHLMNGVKEAYQSATNDFLQLNFKIEK</sequence>
<keyword evidence="2" id="KW-1185">Reference proteome</keyword>
<name>A0ABP8MD14_9BACT</name>
<reference evidence="2" key="1">
    <citation type="journal article" date="2019" name="Int. J. Syst. Evol. Microbiol.">
        <title>The Global Catalogue of Microorganisms (GCM) 10K type strain sequencing project: providing services to taxonomists for standard genome sequencing and annotation.</title>
        <authorList>
            <consortium name="The Broad Institute Genomics Platform"/>
            <consortium name="The Broad Institute Genome Sequencing Center for Infectious Disease"/>
            <person name="Wu L."/>
            <person name="Ma J."/>
        </authorList>
    </citation>
    <scope>NUCLEOTIDE SEQUENCE [LARGE SCALE GENOMIC DNA]</scope>
    <source>
        <strain evidence="2">JCM 17927</strain>
    </source>
</reference>
<evidence type="ECO:0000313" key="1">
    <source>
        <dbReference type="EMBL" id="GAA4447902.1"/>
    </source>
</evidence>
<evidence type="ECO:0000313" key="2">
    <source>
        <dbReference type="Proteomes" id="UP001501175"/>
    </source>
</evidence>
<gene>
    <name evidence="1" type="ORF">GCM10023189_04950</name>
</gene>
<evidence type="ECO:0008006" key="3">
    <source>
        <dbReference type="Google" id="ProtNLM"/>
    </source>
</evidence>
<proteinExistence type="predicted"/>
<comment type="caution">
    <text evidence="1">The sequence shown here is derived from an EMBL/GenBank/DDBJ whole genome shotgun (WGS) entry which is preliminary data.</text>
</comment>
<dbReference type="PROSITE" id="PS51257">
    <property type="entry name" value="PROKAR_LIPOPROTEIN"/>
    <property type="match status" value="1"/>
</dbReference>
<organism evidence="1 2">
    <name type="scientific">Nibrella saemangeumensis</name>
    <dbReference type="NCBI Taxonomy" id="1084526"/>
    <lineage>
        <taxon>Bacteria</taxon>
        <taxon>Pseudomonadati</taxon>
        <taxon>Bacteroidota</taxon>
        <taxon>Cytophagia</taxon>
        <taxon>Cytophagales</taxon>
        <taxon>Spirosomataceae</taxon>
        <taxon>Nibrella</taxon>
    </lineage>
</organism>
<protein>
    <recommendedName>
        <fullName evidence="3">VWFA-related domain-containing protein</fullName>
    </recommendedName>
</protein>
<dbReference type="Proteomes" id="UP001501175">
    <property type="component" value="Unassembled WGS sequence"/>
</dbReference>
<accession>A0ABP8MD14</accession>